<evidence type="ECO:0000256" key="3">
    <source>
        <dbReference type="ARBA" id="ARBA00004862"/>
    </source>
</evidence>
<reference evidence="22 23" key="1">
    <citation type="submission" date="2014-04" db="EMBL/GenBank/DDBJ databases">
        <title>Evolutionary Origins and Diversification of the Mycorrhizal Mutualists.</title>
        <authorList>
            <consortium name="DOE Joint Genome Institute"/>
            <consortium name="Mycorrhizal Genomics Consortium"/>
            <person name="Kohler A."/>
            <person name="Kuo A."/>
            <person name="Nagy L.G."/>
            <person name="Floudas D."/>
            <person name="Copeland A."/>
            <person name="Barry K.W."/>
            <person name="Cichocki N."/>
            <person name="Veneault-Fourrey C."/>
            <person name="LaButti K."/>
            <person name="Lindquist E.A."/>
            <person name="Lipzen A."/>
            <person name="Lundell T."/>
            <person name="Morin E."/>
            <person name="Murat C."/>
            <person name="Riley R."/>
            <person name="Ohm R."/>
            <person name="Sun H."/>
            <person name="Tunlid A."/>
            <person name="Henrissat B."/>
            <person name="Grigoriev I.V."/>
            <person name="Hibbett D.S."/>
            <person name="Martin F."/>
        </authorList>
    </citation>
    <scope>NUCLEOTIDE SEQUENCE [LARGE SCALE GENOMIC DNA]</scope>
    <source>
        <strain evidence="22 23">MD-312</strain>
    </source>
</reference>
<dbReference type="GO" id="GO:0051287">
    <property type="term" value="F:NAD binding"/>
    <property type="evidence" value="ECO:0007669"/>
    <property type="project" value="UniProtKB-UniRule"/>
</dbReference>
<dbReference type="InterPro" id="IPR036393">
    <property type="entry name" value="AceGlu_kinase-like_sf"/>
</dbReference>
<dbReference type="InterPro" id="IPR023013">
    <property type="entry name" value="AGPR_AS"/>
</dbReference>
<dbReference type="PROSITE" id="PS51731">
    <property type="entry name" value="GNAT_NAGS"/>
    <property type="match status" value="1"/>
</dbReference>
<evidence type="ECO:0000256" key="5">
    <source>
        <dbReference type="ARBA" id="ARBA00007239"/>
    </source>
</evidence>
<dbReference type="InterPro" id="IPR041734">
    <property type="entry name" value="NAGK-fArgBP"/>
</dbReference>
<dbReference type="InterPro" id="IPR000706">
    <property type="entry name" value="AGPR_type-1"/>
</dbReference>
<dbReference type="EMBL" id="KN839848">
    <property type="protein sequence ID" value="KIJ63987.1"/>
    <property type="molecule type" value="Genomic_DNA"/>
</dbReference>
<dbReference type="InterPro" id="IPR000534">
    <property type="entry name" value="Semialdehyde_DH_NAD-bd"/>
</dbReference>
<comment type="similarity">
    <text evidence="4 19">In the N-terminal section; belongs to the acetylglutamate kinase family.</text>
</comment>
<dbReference type="Proteomes" id="UP000053820">
    <property type="component" value="Unassembled WGS sequence"/>
</dbReference>
<comment type="catalytic activity">
    <reaction evidence="18">
        <text>N-acetyl-L-glutamate + ATP = N-acetyl-L-glutamyl 5-phosphate + ADP</text>
        <dbReference type="Rhea" id="RHEA:14629"/>
        <dbReference type="ChEBI" id="CHEBI:30616"/>
        <dbReference type="ChEBI" id="CHEBI:44337"/>
        <dbReference type="ChEBI" id="CHEBI:57936"/>
        <dbReference type="ChEBI" id="CHEBI:456216"/>
        <dbReference type="EC" id="2.7.2.8"/>
    </reaction>
</comment>
<accession>A0A0C9WF79</accession>
<dbReference type="HAMAP" id="MF_00150">
    <property type="entry name" value="ArgC_type1"/>
    <property type="match status" value="1"/>
</dbReference>
<dbReference type="Pfam" id="PF01118">
    <property type="entry name" value="Semialdhyde_dh"/>
    <property type="match status" value="1"/>
</dbReference>
<evidence type="ECO:0000256" key="13">
    <source>
        <dbReference type="ARBA" id="ARBA00022857"/>
    </source>
</evidence>
<dbReference type="Pfam" id="PF22698">
    <property type="entry name" value="Semialdhyde_dhC_1"/>
    <property type="match status" value="1"/>
</dbReference>
<dbReference type="CDD" id="cd24149">
    <property type="entry name" value="AGPR_N_ARG5_6_like"/>
    <property type="match status" value="1"/>
</dbReference>
<dbReference type="GO" id="GO:0005759">
    <property type="term" value="C:mitochondrial matrix"/>
    <property type="evidence" value="ECO:0007669"/>
    <property type="project" value="TreeGrafter"/>
</dbReference>
<keyword evidence="7 19" id="KW-0055">Arginine biosynthesis</keyword>
<keyword evidence="15 19" id="KW-0560">Oxidoreductase</keyword>
<keyword evidence="11 19" id="KW-0418">Kinase</keyword>
<dbReference type="InterPro" id="IPR006855">
    <property type="entry name" value="Vertebrate-like_GNAT_dom"/>
</dbReference>
<evidence type="ECO:0000313" key="23">
    <source>
        <dbReference type="Proteomes" id="UP000053820"/>
    </source>
</evidence>
<dbReference type="AlphaFoldDB" id="A0A0C9WF79"/>
<dbReference type="PROSITE" id="PS01224">
    <property type="entry name" value="ARGC"/>
    <property type="match status" value="1"/>
</dbReference>
<keyword evidence="17 19" id="KW-0511">Multifunctional enzyme</keyword>
<feature type="domain" description="N-acetyltransferase" evidence="21">
    <location>
        <begin position="350"/>
        <end position="525"/>
    </location>
</feature>
<dbReference type="NCBIfam" id="TIGR01850">
    <property type="entry name" value="argC"/>
    <property type="match status" value="1"/>
</dbReference>
<evidence type="ECO:0000256" key="12">
    <source>
        <dbReference type="ARBA" id="ARBA00022840"/>
    </source>
</evidence>
<evidence type="ECO:0000256" key="11">
    <source>
        <dbReference type="ARBA" id="ARBA00022777"/>
    </source>
</evidence>
<evidence type="ECO:0000256" key="14">
    <source>
        <dbReference type="ARBA" id="ARBA00022946"/>
    </source>
</evidence>
<evidence type="ECO:0000256" key="10">
    <source>
        <dbReference type="ARBA" id="ARBA00022741"/>
    </source>
</evidence>
<dbReference type="SUPFAM" id="SSF53633">
    <property type="entry name" value="Carbamate kinase-like"/>
    <property type="match status" value="1"/>
</dbReference>
<dbReference type="CDD" id="cd04252">
    <property type="entry name" value="AAK_NAGK-fArgBP"/>
    <property type="match status" value="1"/>
</dbReference>
<evidence type="ECO:0000256" key="6">
    <source>
        <dbReference type="ARBA" id="ARBA00013065"/>
    </source>
</evidence>
<dbReference type="NCBIfam" id="TIGR00761">
    <property type="entry name" value="argB"/>
    <property type="match status" value="1"/>
</dbReference>
<keyword evidence="12 19" id="KW-0067">ATP-binding</keyword>
<dbReference type="PANTHER" id="PTHR23342:SF0">
    <property type="entry name" value="N-ACETYLGLUTAMATE SYNTHASE, MITOCHONDRIAL"/>
    <property type="match status" value="1"/>
</dbReference>
<feature type="active site" evidence="20">
    <location>
        <position position="724"/>
    </location>
</feature>
<evidence type="ECO:0000256" key="9">
    <source>
        <dbReference type="ARBA" id="ARBA00022679"/>
    </source>
</evidence>
<comment type="subcellular location">
    <subcellularLocation>
        <location evidence="1 19">Mitochondrion</location>
    </subcellularLocation>
</comment>
<proteinExistence type="inferred from homology"/>
<protein>
    <recommendedName>
        <fullName evidence="6">acetylglutamate kinase</fullName>
        <ecNumber evidence="6">2.7.2.8</ecNumber>
    </recommendedName>
</protein>
<dbReference type="InterPro" id="IPR001048">
    <property type="entry name" value="Asp/Glu/Uridylate_kinase"/>
</dbReference>
<evidence type="ECO:0000256" key="4">
    <source>
        <dbReference type="ARBA" id="ARBA00006830"/>
    </source>
</evidence>
<dbReference type="GO" id="GO:0070401">
    <property type="term" value="F:NADP+ binding"/>
    <property type="evidence" value="ECO:0007669"/>
    <property type="project" value="InterPro"/>
</dbReference>
<dbReference type="InterPro" id="IPR058924">
    <property type="entry name" value="AGPR_dimerisation_dom"/>
</dbReference>
<comment type="pathway">
    <text evidence="2 19">Amino-acid biosynthesis; L-arginine biosynthesis; N(2)-acetyl-L-ornithine from L-glutamate: step 2/4.</text>
</comment>
<comment type="pathway">
    <text evidence="3 19">Amino-acid biosynthesis; L-arginine biosynthesis; N(2)-acetyl-L-ornithine from L-glutamate: step 3/4.</text>
</comment>
<dbReference type="Pfam" id="PF04768">
    <property type="entry name" value="NAT"/>
    <property type="match status" value="2"/>
</dbReference>
<keyword evidence="23" id="KW-1185">Reference proteome</keyword>
<dbReference type="SUPFAM" id="SSF51735">
    <property type="entry name" value="NAD(P)-binding Rossmann-fold domains"/>
    <property type="match status" value="1"/>
</dbReference>
<dbReference type="PANTHER" id="PTHR23342">
    <property type="entry name" value="N-ACETYLGLUTAMATE SYNTHASE"/>
    <property type="match status" value="1"/>
</dbReference>
<dbReference type="Gene3D" id="3.30.360.10">
    <property type="entry name" value="Dihydrodipicolinate Reductase, domain 2"/>
    <property type="match status" value="1"/>
</dbReference>
<evidence type="ECO:0000256" key="1">
    <source>
        <dbReference type="ARBA" id="ARBA00004173"/>
    </source>
</evidence>
<evidence type="ECO:0000256" key="17">
    <source>
        <dbReference type="ARBA" id="ARBA00023268"/>
    </source>
</evidence>
<keyword evidence="16 19" id="KW-0496">Mitochondrion</keyword>
<dbReference type="Pfam" id="PF00696">
    <property type="entry name" value="AA_kinase"/>
    <property type="match status" value="1"/>
</dbReference>
<evidence type="ECO:0000256" key="8">
    <source>
        <dbReference type="ARBA" id="ARBA00022605"/>
    </source>
</evidence>
<sequence>MLSTRAATLSSRVAATRKAVVVAGQRQAAISAVRRRDNISVRSIQSVAQTDRDTITRLLYSLGSKREVERHLRIFSSSSHPSQPAKFAVIKIGGAVFDDLDELALSLSFLYRVGLYPVVLHGAGPQMNDILESEGVKPEYEDGIRVTDAKTLQIARRVFLEQNLKLVGALEKLGTRARPITSGVFTATPLDPQKYGLVGKITRVDKRPLEASIRAGALPILTSLAESPEGQILNVNADVAAGELAKELEPLKIVFLNDKGGMYHGVTGEKLDVINLDEEYDHLMAQPWVKYGTKLKLREFKELLDVLPRSSSVAVISASNLQRELFTDSGAGTLIRRGWKMMRFGGFVGDAAAPGSGRQLIPKDRLRAILAARDPAIRAGHASLTALLAALDDAPRGSWTIYADEPLDALAVVSHPPGEVAVVQGLYASRAGVLNGVLDNVWGAVKQDHKRLFWTAGTAGSVAPSPSVPGQGPGDDEPIDRSWHFDRAEGSFTRAGKSLFWYGVPEIGELEREVRMLEISGRVERGWLPLAGRKSRDGLLGAASGAGGANAAPSVRSPGMGAPRSFSTLARVPGSTRGYATTCTDRKRVALIGARGFTGQALTSLLDAHPYLDLTHVSSRALEGWPLEGYEKSQITHTNLSPADVERMESQGEVDAWVMALPNGVCKPFVDAVERGSAERGKDGSVVVDLSADYRFEEGWTYGLPELYGRPAIRASKRISNPGCYATSSQLLIAPLLPYLSPPRWPTVFGVSGYSGAGTITQEGGEKGKGERPLTIPKVTPESLAGGVRPYSLTDHIHEREAGWHLSRLVSPSADGNGNGTTGGQGVQVAFVPTVGPFFSGIISTLSFPLSTALPASSIASLYASFYKASPLVRVQKGVPALADVQGHHGWVVGGVQVHSSGERVVVVGGLDNLLKGAATQCLQNLNLALGYDEYAGIPLETEVD</sequence>
<evidence type="ECO:0000256" key="18">
    <source>
        <dbReference type="ARBA" id="ARBA00048141"/>
    </source>
</evidence>
<dbReference type="UniPathway" id="UPA00068">
    <property type="reaction ID" value="UER00107"/>
</dbReference>
<comment type="similarity">
    <text evidence="5 19">In the C-terminal section; belongs to the NAGSA dehydrogenase family.</text>
</comment>
<keyword evidence="10 19" id="KW-0547">Nucleotide-binding</keyword>
<evidence type="ECO:0000256" key="20">
    <source>
        <dbReference type="PROSITE-ProRule" id="PRU10010"/>
    </source>
</evidence>
<evidence type="ECO:0000259" key="21">
    <source>
        <dbReference type="PROSITE" id="PS51731"/>
    </source>
</evidence>
<dbReference type="GO" id="GO:0003991">
    <property type="term" value="F:acetylglutamate kinase activity"/>
    <property type="evidence" value="ECO:0007669"/>
    <property type="project" value="UniProtKB-EC"/>
</dbReference>
<dbReference type="InterPro" id="IPR004662">
    <property type="entry name" value="AcgluKinase_fam"/>
</dbReference>
<dbReference type="GO" id="GO:0006526">
    <property type="term" value="P:L-arginine biosynthetic process"/>
    <property type="evidence" value="ECO:0007669"/>
    <property type="project" value="UniProtKB-UniRule"/>
</dbReference>
<name>A0A0C9WF79_9AGAM</name>
<keyword evidence="13 19" id="KW-0521">NADP</keyword>
<dbReference type="InterPro" id="IPR011241">
    <property type="entry name" value="NAGK/NAGSA"/>
</dbReference>
<dbReference type="SUPFAM" id="SSF55347">
    <property type="entry name" value="Glyceraldehyde-3-phosphate dehydrogenase-like, C-terminal domain"/>
    <property type="match status" value="1"/>
</dbReference>
<evidence type="ECO:0000256" key="16">
    <source>
        <dbReference type="ARBA" id="ARBA00023128"/>
    </source>
</evidence>
<keyword evidence="9 19" id="KW-0808">Transferase</keyword>
<dbReference type="InterPro" id="IPR036291">
    <property type="entry name" value="NAD(P)-bd_dom_sf"/>
</dbReference>
<organism evidence="22 23">
    <name type="scientific">Hydnomerulius pinastri MD-312</name>
    <dbReference type="NCBI Taxonomy" id="994086"/>
    <lineage>
        <taxon>Eukaryota</taxon>
        <taxon>Fungi</taxon>
        <taxon>Dikarya</taxon>
        <taxon>Basidiomycota</taxon>
        <taxon>Agaricomycotina</taxon>
        <taxon>Agaricomycetes</taxon>
        <taxon>Agaricomycetidae</taxon>
        <taxon>Boletales</taxon>
        <taxon>Boletales incertae sedis</taxon>
        <taxon>Leucogyrophana</taxon>
    </lineage>
</organism>
<evidence type="ECO:0000256" key="15">
    <source>
        <dbReference type="ARBA" id="ARBA00023002"/>
    </source>
</evidence>
<evidence type="ECO:0000256" key="2">
    <source>
        <dbReference type="ARBA" id="ARBA00004828"/>
    </source>
</evidence>
<keyword evidence="8 19" id="KW-0028">Amino-acid biosynthesis</keyword>
<dbReference type="HOGENOM" id="CLU_006384_4_0_1"/>
<dbReference type="FunFam" id="3.40.1160.10:FF:000046">
    <property type="entry name" value="N-acetylglutamate kinase / N-acetylglutamate synthase"/>
    <property type="match status" value="1"/>
</dbReference>
<dbReference type="OrthoDB" id="438291at2759"/>
<dbReference type="Gene3D" id="3.40.50.720">
    <property type="entry name" value="NAD(P)-binding Rossmann-like Domain"/>
    <property type="match status" value="1"/>
</dbReference>
<dbReference type="GO" id="GO:0003942">
    <property type="term" value="F:N-acetyl-gamma-glutamyl-phosphate reductase activity"/>
    <property type="evidence" value="ECO:0007669"/>
    <property type="project" value="UniProtKB-UniRule"/>
</dbReference>
<dbReference type="PIRSF" id="PIRSF036440">
    <property type="entry name" value="ARG5-6"/>
    <property type="match status" value="1"/>
</dbReference>
<evidence type="ECO:0000256" key="7">
    <source>
        <dbReference type="ARBA" id="ARBA00022571"/>
    </source>
</evidence>
<evidence type="ECO:0000256" key="19">
    <source>
        <dbReference type="PIRNR" id="PIRNR036440"/>
    </source>
</evidence>
<dbReference type="Gene3D" id="3.40.630.30">
    <property type="match status" value="1"/>
</dbReference>
<dbReference type="SMART" id="SM00859">
    <property type="entry name" value="Semialdhyde_dh"/>
    <property type="match status" value="1"/>
</dbReference>
<dbReference type="Gene3D" id="3.40.1160.10">
    <property type="entry name" value="Acetylglutamate kinase-like"/>
    <property type="match status" value="1"/>
</dbReference>
<evidence type="ECO:0000313" key="22">
    <source>
        <dbReference type="EMBL" id="KIJ63987.1"/>
    </source>
</evidence>
<gene>
    <name evidence="22" type="ORF">HYDPIDRAFT_91128</name>
</gene>
<dbReference type="GO" id="GO:0005524">
    <property type="term" value="F:ATP binding"/>
    <property type="evidence" value="ECO:0007669"/>
    <property type="project" value="UniProtKB-UniRule"/>
</dbReference>
<dbReference type="EC" id="2.7.2.8" evidence="6"/>
<keyword evidence="14" id="KW-0809">Transit peptide</keyword>